<dbReference type="Gene3D" id="1.20.1730.10">
    <property type="entry name" value="Sodium/glucose cotransporter"/>
    <property type="match status" value="1"/>
</dbReference>
<evidence type="ECO:0000256" key="7">
    <source>
        <dbReference type="SAM" id="Phobius"/>
    </source>
</evidence>
<feature type="transmembrane region" description="Helical" evidence="7">
    <location>
        <begin position="399"/>
        <end position="420"/>
    </location>
</feature>
<feature type="transmembrane region" description="Helical" evidence="7">
    <location>
        <begin position="559"/>
        <end position="580"/>
    </location>
</feature>
<sequence length="639" mass="68260">MGGSTMSSEQFNTGGRNVGPGLTAAVIVSQWTWAATLLMSSNMGWRVGISGPFWYASGATVQILLFSVLAIQVKRRAPHMRTFMEVVKARFGTTTHCVMICFALLTNCIVTSMLLLGGASTISDLTGMSKIWAAFLIPLLSCWIYTMHGGLRATFFASYVHTTIIFLMLIIFGFTVYGGSGDSSGLYGSPSKVYNGLEKASIQGFFSATQPHFESSGCDFGAGERCVTSFLTMGSPSGLLFGITNIVGNFGTVFVDQSYWQSAVAAKPKSAVRGFLIGGLVWFAVPFCMATTTGLAGQSGRVAVSSVQALLDALVTARFFEKSVPVEEMGLLTNALDSFTVDGSIATKDVYAALNRVVSSSGHEGAILLRVSKFFTAVFAIFMGFLAVFLQTLGFSLGWVYMSMGVIIGSAVGPACLTILMERANGLFISAGAIGGLVLGLLGWCIQAQLDSGEISYNSLGQDWPWVVGNLCAILGGFLISLVGSLIFPDTTFKWEMLNERIPLVDDIEPPKDDEETDSKLSRQVKLAIGASLVLTFVLLVLWPLPMHGAAGVFSEGGFTAWIVLEMGWAIIAGCVIIILPITEILRDFRQAAKVSREHAIKAVQASKASKAVLKDGQELTITVTAEVKLEKEVPVAEL</sequence>
<keyword evidence="4 7" id="KW-0812">Transmembrane</keyword>
<keyword evidence="6 7" id="KW-0472">Membrane</keyword>
<comment type="subcellular location">
    <subcellularLocation>
        <location evidence="1">Membrane</location>
        <topology evidence="1">Multi-pass membrane protein</topology>
    </subcellularLocation>
</comment>
<dbReference type="GO" id="GO:0005886">
    <property type="term" value="C:plasma membrane"/>
    <property type="evidence" value="ECO:0007669"/>
    <property type="project" value="TreeGrafter"/>
</dbReference>
<dbReference type="InterPro" id="IPR031155">
    <property type="entry name" value="DUR"/>
</dbReference>
<evidence type="ECO:0008006" key="10">
    <source>
        <dbReference type="Google" id="ProtNLM"/>
    </source>
</evidence>
<keyword evidence="5 7" id="KW-1133">Transmembrane helix</keyword>
<feature type="transmembrane region" description="Helical" evidence="7">
    <location>
        <begin position="155"/>
        <end position="177"/>
    </location>
</feature>
<protein>
    <recommendedName>
        <fullName evidence="10">Urea transporter</fullName>
    </recommendedName>
</protein>
<keyword evidence="3" id="KW-0813">Transport</keyword>
<keyword evidence="9" id="KW-1185">Reference proteome</keyword>
<feature type="transmembrane region" description="Helical" evidence="7">
    <location>
        <begin position="94"/>
        <end position="119"/>
    </location>
</feature>
<comment type="caution">
    <text evidence="8">The sequence shown here is derived from an EMBL/GenBank/DDBJ whole genome shotgun (WGS) entry which is preliminary data.</text>
</comment>
<feature type="transmembrane region" description="Helical" evidence="7">
    <location>
        <begin position="275"/>
        <end position="296"/>
    </location>
</feature>
<feature type="transmembrane region" description="Helical" evidence="7">
    <location>
        <begin position="131"/>
        <end position="148"/>
    </location>
</feature>
<organism evidence="8 9">
    <name type="scientific">Polarella glacialis</name>
    <name type="common">Dinoflagellate</name>
    <dbReference type="NCBI Taxonomy" id="89957"/>
    <lineage>
        <taxon>Eukaryota</taxon>
        <taxon>Sar</taxon>
        <taxon>Alveolata</taxon>
        <taxon>Dinophyceae</taxon>
        <taxon>Suessiales</taxon>
        <taxon>Suessiaceae</taxon>
        <taxon>Polarella</taxon>
    </lineage>
</organism>
<dbReference type="OrthoDB" id="6132759at2759"/>
<dbReference type="InterPro" id="IPR001734">
    <property type="entry name" value="Na/solute_symporter"/>
</dbReference>
<feature type="transmembrane region" description="Helical" evidence="7">
    <location>
        <begin position="466"/>
        <end position="488"/>
    </location>
</feature>
<dbReference type="AlphaFoldDB" id="A0A813HTZ2"/>
<dbReference type="InterPro" id="IPR038377">
    <property type="entry name" value="Na/Glc_symporter_sf"/>
</dbReference>
<accession>A0A813HTZ2</accession>
<evidence type="ECO:0000256" key="5">
    <source>
        <dbReference type="ARBA" id="ARBA00022989"/>
    </source>
</evidence>
<evidence type="ECO:0000313" key="8">
    <source>
        <dbReference type="EMBL" id="CAE8641194.1"/>
    </source>
</evidence>
<feature type="transmembrane region" description="Helical" evidence="7">
    <location>
        <begin position="21"/>
        <end position="41"/>
    </location>
</feature>
<evidence type="ECO:0000256" key="2">
    <source>
        <dbReference type="ARBA" id="ARBA00006434"/>
    </source>
</evidence>
<dbReference type="PANTHER" id="PTHR46154">
    <property type="match status" value="1"/>
</dbReference>
<comment type="similarity">
    <text evidence="2">Belongs to the sodium:solute symporter (SSF) (TC 2.A.21) family.</text>
</comment>
<gene>
    <name evidence="8" type="ORF">PGLA1383_LOCUS55915</name>
</gene>
<name>A0A813HTZ2_POLGL</name>
<feature type="transmembrane region" description="Helical" evidence="7">
    <location>
        <begin position="427"/>
        <end position="446"/>
    </location>
</feature>
<dbReference type="GO" id="GO:0015204">
    <property type="term" value="F:urea transmembrane transporter activity"/>
    <property type="evidence" value="ECO:0007669"/>
    <property type="project" value="InterPro"/>
</dbReference>
<evidence type="ECO:0000256" key="6">
    <source>
        <dbReference type="ARBA" id="ARBA00023136"/>
    </source>
</evidence>
<dbReference type="PANTHER" id="PTHR46154:SF4">
    <property type="entry name" value="UREA ACTIVE TRANSPORTER"/>
    <property type="match status" value="1"/>
</dbReference>
<feature type="transmembrane region" description="Helical" evidence="7">
    <location>
        <begin position="374"/>
        <end position="393"/>
    </location>
</feature>
<feature type="transmembrane region" description="Helical" evidence="7">
    <location>
        <begin position="53"/>
        <end position="73"/>
    </location>
</feature>
<reference evidence="8" key="1">
    <citation type="submission" date="2021-02" db="EMBL/GenBank/DDBJ databases">
        <authorList>
            <person name="Dougan E. K."/>
            <person name="Rhodes N."/>
            <person name="Thang M."/>
            <person name="Chan C."/>
        </authorList>
    </citation>
    <scope>NUCLEOTIDE SEQUENCE</scope>
</reference>
<evidence type="ECO:0000256" key="4">
    <source>
        <dbReference type="ARBA" id="ARBA00022692"/>
    </source>
</evidence>
<dbReference type="EMBL" id="CAJNNV010032844">
    <property type="protein sequence ID" value="CAE8641194.1"/>
    <property type="molecule type" value="Genomic_DNA"/>
</dbReference>
<dbReference type="CDD" id="cd11476">
    <property type="entry name" value="SLC5sbd_DUR3"/>
    <property type="match status" value="1"/>
</dbReference>
<evidence type="ECO:0000256" key="1">
    <source>
        <dbReference type="ARBA" id="ARBA00004141"/>
    </source>
</evidence>
<evidence type="ECO:0000313" key="9">
    <source>
        <dbReference type="Proteomes" id="UP000654075"/>
    </source>
</evidence>
<feature type="transmembrane region" description="Helical" evidence="7">
    <location>
        <begin position="527"/>
        <end position="547"/>
    </location>
</feature>
<evidence type="ECO:0000256" key="3">
    <source>
        <dbReference type="ARBA" id="ARBA00022448"/>
    </source>
</evidence>
<dbReference type="Proteomes" id="UP000654075">
    <property type="component" value="Unassembled WGS sequence"/>
</dbReference>
<dbReference type="PROSITE" id="PS50283">
    <property type="entry name" value="NA_SOLUT_SYMP_3"/>
    <property type="match status" value="1"/>
</dbReference>
<proteinExistence type="inferred from homology"/>